<reference evidence="2 3" key="1">
    <citation type="submission" date="2024-10" db="EMBL/GenBank/DDBJ databases">
        <authorList>
            <person name="Kim D."/>
        </authorList>
    </citation>
    <scope>NUCLEOTIDE SEQUENCE [LARGE SCALE GENOMIC DNA]</scope>
    <source>
        <strain evidence="2">BH-2024</strain>
    </source>
</reference>
<proteinExistence type="predicted"/>
<evidence type="ECO:0000313" key="2">
    <source>
        <dbReference type="EMBL" id="KAL3095726.1"/>
    </source>
</evidence>
<evidence type="ECO:0000256" key="1">
    <source>
        <dbReference type="SAM" id="MobiDB-lite"/>
    </source>
</evidence>
<gene>
    <name evidence="2" type="ORF">niasHT_024902</name>
</gene>
<feature type="compositionally biased region" description="Polar residues" evidence="1">
    <location>
        <begin position="128"/>
        <end position="138"/>
    </location>
</feature>
<feature type="compositionally biased region" description="Polar residues" evidence="1">
    <location>
        <begin position="189"/>
        <end position="201"/>
    </location>
</feature>
<organism evidence="2 3">
    <name type="scientific">Heterodera trifolii</name>
    <dbReference type="NCBI Taxonomy" id="157864"/>
    <lineage>
        <taxon>Eukaryota</taxon>
        <taxon>Metazoa</taxon>
        <taxon>Ecdysozoa</taxon>
        <taxon>Nematoda</taxon>
        <taxon>Chromadorea</taxon>
        <taxon>Rhabditida</taxon>
        <taxon>Tylenchina</taxon>
        <taxon>Tylenchomorpha</taxon>
        <taxon>Tylenchoidea</taxon>
        <taxon>Heteroderidae</taxon>
        <taxon>Heteroderinae</taxon>
        <taxon>Heterodera</taxon>
    </lineage>
</organism>
<feature type="compositionally biased region" description="Basic and acidic residues" evidence="1">
    <location>
        <begin position="202"/>
        <end position="224"/>
    </location>
</feature>
<feature type="compositionally biased region" description="Basic and acidic residues" evidence="1">
    <location>
        <begin position="39"/>
        <end position="77"/>
    </location>
</feature>
<keyword evidence="3" id="KW-1185">Reference proteome</keyword>
<feature type="compositionally biased region" description="Low complexity" evidence="1">
    <location>
        <begin position="139"/>
        <end position="166"/>
    </location>
</feature>
<protein>
    <submittedName>
        <fullName evidence="2">Uncharacterized protein</fullName>
    </submittedName>
</protein>
<comment type="caution">
    <text evidence="2">The sequence shown here is derived from an EMBL/GenBank/DDBJ whole genome shotgun (WGS) entry which is preliminary data.</text>
</comment>
<evidence type="ECO:0000313" key="3">
    <source>
        <dbReference type="Proteomes" id="UP001620626"/>
    </source>
</evidence>
<feature type="region of interest" description="Disordered" evidence="1">
    <location>
        <begin position="34"/>
        <end position="224"/>
    </location>
</feature>
<dbReference type="Proteomes" id="UP001620626">
    <property type="component" value="Unassembled WGS sequence"/>
</dbReference>
<accession>A0ABD2JYM7</accession>
<dbReference type="EMBL" id="JBICBT010000875">
    <property type="protein sequence ID" value="KAL3095726.1"/>
    <property type="molecule type" value="Genomic_DNA"/>
</dbReference>
<feature type="region of interest" description="Disordered" evidence="1">
    <location>
        <begin position="1"/>
        <end position="20"/>
    </location>
</feature>
<name>A0ABD2JYM7_9BILA</name>
<feature type="compositionally biased region" description="Basic and acidic residues" evidence="1">
    <location>
        <begin position="1"/>
        <end position="14"/>
    </location>
</feature>
<dbReference type="AlphaFoldDB" id="A0ABD2JYM7"/>
<sequence>MDRSRSRKKIDGVNEHLPNGHIAIKNGVELALTDDESSADERPKIDGINRQKKNLLPDKHTEQKKQKGQKNEKKKAAIGEMMPLTHPEEPVDTPVKCPQLPAEFHVHVNKPHRPLPPNDMPINDPTIFFNNMGKSNFVSKNAKSSSSSSSSSPSLSASSSSSPSSLDGPKNKKQSNRQNSAKTIEKTDSSPSLFSRFSRTKNPNDRAKTSKNDNKDNDNNCVNKDDIMKEITEKYKTVKLSGNETDNNDVWINEDELAKYSEVW</sequence>